<dbReference type="GO" id="GO:0004585">
    <property type="term" value="F:ornithine carbamoyltransferase activity"/>
    <property type="evidence" value="ECO:0007669"/>
    <property type="project" value="UniProtKB-EC"/>
</dbReference>
<evidence type="ECO:0000259" key="12">
    <source>
        <dbReference type="Pfam" id="PF00185"/>
    </source>
</evidence>
<dbReference type="GO" id="GO:0019240">
    <property type="term" value="P:citrulline biosynthetic process"/>
    <property type="evidence" value="ECO:0007669"/>
    <property type="project" value="TreeGrafter"/>
</dbReference>
<evidence type="ECO:0000313" key="15">
    <source>
        <dbReference type="RefSeq" id="XP_027104168.1"/>
    </source>
</evidence>
<gene>
    <name evidence="15" type="primary">LOC113725286</name>
</gene>
<evidence type="ECO:0000256" key="10">
    <source>
        <dbReference type="ARBA" id="ARBA00048772"/>
    </source>
</evidence>
<dbReference type="InterPro" id="IPR024904">
    <property type="entry name" value="OTCase_ArgI"/>
</dbReference>
<dbReference type="InterPro" id="IPR006130">
    <property type="entry name" value="Asp/Orn_carbamoylTrfase"/>
</dbReference>
<dbReference type="Pfam" id="PF02729">
    <property type="entry name" value="OTCace_N"/>
    <property type="match status" value="1"/>
</dbReference>
<dbReference type="GO" id="GO:0042450">
    <property type="term" value="P:L-arginine biosynthetic process via ornithine"/>
    <property type="evidence" value="ECO:0007669"/>
    <property type="project" value="TreeGrafter"/>
</dbReference>
<keyword evidence="5" id="KW-0055">Arginine biosynthesis</keyword>
<comment type="similarity">
    <text evidence="2">Belongs to the aspartate/ornithine carbamoyltransferase superfamily. OTCase family.</text>
</comment>
<dbReference type="OrthoDB" id="10252326at2759"/>
<keyword evidence="9" id="KW-0809">Transit peptide</keyword>
<comment type="catalytic activity">
    <reaction evidence="10">
        <text>carbamoyl phosphate + L-ornithine = L-citrulline + phosphate + H(+)</text>
        <dbReference type="Rhea" id="RHEA:19513"/>
        <dbReference type="ChEBI" id="CHEBI:15378"/>
        <dbReference type="ChEBI" id="CHEBI:43474"/>
        <dbReference type="ChEBI" id="CHEBI:46911"/>
        <dbReference type="ChEBI" id="CHEBI:57743"/>
        <dbReference type="ChEBI" id="CHEBI:58228"/>
        <dbReference type="EC" id="2.1.3.3"/>
    </reaction>
</comment>
<dbReference type="Proteomes" id="UP001652660">
    <property type="component" value="Chromosome 1c"/>
</dbReference>
<evidence type="ECO:0000256" key="3">
    <source>
        <dbReference type="ARBA" id="ARBA00013007"/>
    </source>
</evidence>
<evidence type="ECO:0000259" key="13">
    <source>
        <dbReference type="Pfam" id="PF02729"/>
    </source>
</evidence>
<dbReference type="InterPro" id="IPR006131">
    <property type="entry name" value="Asp_carbamoyltransf_Asp/Orn-bd"/>
</dbReference>
<evidence type="ECO:0000256" key="9">
    <source>
        <dbReference type="ARBA" id="ARBA00022946"/>
    </source>
</evidence>
<evidence type="ECO:0000256" key="6">
    <source>
        <dbReference type="ARBA" id="ARBA00022605"/>
    </source>
</evidence>
<dbReference type="EC" id="2.1.3.3" evidence="3"/>
<feature type="domain" description="Aspartate/ornithine carbamoyltransferase carbamoyl-P binding" evidence="13">
    <location>
        <begin position="85"/>
        <end position="226"/>
    </location>
</feature>
<evidence type="ECO:0000256" key="4">
    <source>
        <dbReference type="ARBA" id="ARBA00022528"/>
    </source>
</evidence>
<comment type="subcellular location">
    <subcellularLocation>
        <location evidence="1">Plastid</location>
        <location evidence="1">Chloroplast</location>
    </subcellularLocation>
</comment>
<dbReference type="RefSeq" id="XP_027104168.1">
    <property type="nucleotide sequence ID" value="XM_027248367.2"/>
</dbReference>
<dbReference type="InterPro" id="IPR036901">
    <property type="entry name" value="Asp/Orn_carbamoylTrfase_sf"/>
</dbReference>
<evidence type="ECO:0000256" key="11">
    <source>
        <dbReference type="RuleBase" id="RU003634"/>
    </source>
</evidence>
<keyword evidence="6" id="KW-0028">Amino-acid biosynthesis</keyword>
<sequence length="387" mass="42545">MAANALFSQLPSIESTRDPSSLSSASSFYPSGQSLQLTGVSPVSFPSIRQRVFCQANFSAISSPSSSVNGKGQAPLFRFSNSGLKDFLHINDFEKATILNILERAKEIKALIKSGERTYLPFKGKTMAMIFAKPSMRTRVSFETGFNLLGGHAVYLGPDDIQMGKREETRDVARVLSGYNDVIMARLFAHQDILDLAKYATVPVINGLTDYNHPCQIMADALTIIEHIGQLEGTKVVYVGDGNNIVHSWLLLASIVPFHFVCACPKGFEPDQETVKKAQQTGVSKIEIIHDPKEAVRGADVVYSDVWASMGQKEEAAYRRQVFQGFQVDEELMKVAGPKAYFMHCLPAERGVEVTDGVIEAPNSIVFPQAENRMHAQNAIMLHVLGV</sequence>
<evidence type="ECO:0000256" key="2">
    <source>
        <dbReference type="ARBA" id="ARBA00007805"/>
    </source>
</evidence>
<dbReference type="FunFam" id="3.40.50.1370:FF:000008">
    <property type="entry name" value="Ornithine carbamoyltransferase"/>
    <property type="match status" value="1"/>
</dbReference>
<dbReference type="InterPro" id="IPR002292">
    <property type="entry name" value="Orn/put_carbamltrans"/>
</dbReference>
<dbReference type="SUPFAM" id="SSF53671">
    <property type="entry name" value="Aspartate/ornithine carbamoyltransferase"/>
    <property type="match status" value="1"/>
</dbReference>
<dbReference type="PRINTS" id="PR00100">
    <property type="entry name" value="AOTCASE"/>
</dbReference>
<reference evidence="14" key="1">
    <citation type="journal article" date="2025" name="Foods">
        <title>Unveiling the Microbial Signatures of Arabica Coffee Cherries: Insights into Ripeness Specific Diversity, Functional Traits, and Implications for Quality and Safety.</title>
        <authorList>
            <consortium name="RefSeq"/>
            <person name="Tenea G.N."/>
            <person name="Cifuentes V."/>
            <person name="Reyes P."/>
            <person name="Cevallos-Vallejos M."/>
        </authorList>
    </citation>
    <scope>NUCLEOTIDE SEQUENCE [LARGE SCALE GENOMIC DNA]</scope>
</reference>
<protein>
    <recommendedName>
        <fullName evidence="3">ornithine carbamoyltransferase</fullName>
        <ecNumber evidence="3">2.1.3.3</ecNumber>
    </recommendedName>
</protein>
<evidence type="ECO:0000256" key="1">
    <source>
        <dbReference type="ARBA" id="ARBA00004229"/>
    </source>
</evidence>
<proteinExistence type="inferred from homology"/>
<dbReference type="Pfam" id="PF00185">
    <property type="entry name" value="OTCace"/>
    <property type="match status" value="1"/>
</dbReference>
<evidence type="ECO:0000256" key="8">
    <source>
        <dbReference type="ARBA" id="ARBA00022679"/>
    </source>
</evidence>
<dbReference type="PRINTS" id="PR00102">
    <property type="entry name" value="OTCASE"/>
</dbReference>
<keyword evidence="7" id="KW-0934">Plastid</keyword>
<feature type="domain" description="Aspartate/ornithine carbamoyltransferase Asp/Orn-binding" evidence="12">
    <location>
        <begin position="232"/>
        <end position="383"/>
    </location>
</feature>
<keyword evidence="4" id="KW-0150">Chloroplast</keyword>
<dbReference type="PANTHER" id="PTHR45753:SF3">
    <property type="entry name" value="ORNITHINE TRANSCARBAMYLASE, MITOCHONDRIAL"/>
    <property type="match status" value="1"/>
</dbReference>
<dbReference type="NCBIfam" id="TIGR00658">
    <property type="entry name" value="orni_carb_tr"/>
    <property type="match status" value="1"/>
</dbReference>
<dbReference type="FunFam" id="3.40.50.1370:FF:000015">
    <property type="entry name" value="ornithine carbamoyltransferase, chloroplastic"/>
    <property type="match status" value="1"/>
</dbReference>
<organism evidence="14 15">
    <name type="scientific">Coffea arabica</name>
    <name type="common">Arabian coffee</name>
    <dbReference type="NCBI Taxonomy" id="13443"/>
    <lineage>
        <taxon>Eukaryota</taxon>
        <taxon>Viridiplantae</taxon>
        <taxon>Streptophyta</taxon>
        <taxon>Embryophyta</taxon>
        <taxon>Tracheophyta</taxon>
        <taxon>Spermatophyta</taxon>
        <taxon>Magnoliopsida</taxon>
        <taxon>eudicotyledons</taxon>
        <taxon>Gunneridae</taxon>
        <taxon>Pentapetalae</taxon>
        <taxon>asterids</taxon>
        <taxon>lamiids</taxon>
        <taxon>Gentianales</taxon>
        <taxon>Rubiaceae</taxon>
        <taxon>Ixoroideae</taxon>
        <taxon>Gardenieae complex</taxon>
        <taxon>Bertiereae - Coffeeae clade</taxon>
        <taxon>Coffeeae</taxon>
        <taxon>Coffea</taxon>
    </lineage>
</organism>
<dbReference type="NCBIfam" id="NF001986">
    <property type="entry name" value="PRK00779.1"/>
    <property type="match status" value="1"/>
</dbReference>
<keyword evidence="14" id="KW-1185">Reference proteome</keyword>
<evidence type="ECO:0000313" key="14">
    <source>
        <dbReference type="Proteomes" id="UP001652660"/>
    </source>
</evidence>
<dbReference type="GO" id="GO:0009507">
    <property type="term" value="C:chloroplast"/>
    <property type="evidence" value="ECO:0007669"/>
    <property type="project" value="UniProtKB-SubCell"/>
</dbReference>
<name>A0A6P6VME9_COFAR</name>
<keyword evidence="8 11" id="KW-0808">Transferase</keyword>
<dbReference type="InterPro" id="IPR006132">
    <property type="entry name" value="Asp/Orn_carbamoyltranf_P-bd"/>
</dbReference>
<dbReference type="Gene3D" id="3.40.50.1370">
    <property type="entry name" value="Aspartate/ornithine carbamoyltransferase"/>
    <property type="match status" value="2"/>
</dbReference>
<dbReference type="HAMAP" id="MF_01109">
    <property type="entry name" value="OTCase"/>
    <property type="match status" value="1"/>
</dbReference>
<evidence type="ECO:0000256" key="5">
    <source>
        <dbReference type="ARBA" id="ARBA00022571"/>
    </source>
</evidence>
<dbReference type="PANTHER" id="PTHR45753">
    <property type="entry name" value="ORNITHINE CARBAMOYLTRANSFERASE, MITOCHONDRIAL"/>
    <property type="match status" value="1"/>
</dbReference>
<reference evidence="15" key="2">
    <citation type="submission" date="2025-08" db="UniProtKB">
        <authorList>
            <consortium name="RefSeq"/>
        </authorList>
    </citation>
    <scope>IDENTIFICATION</scope>
    <source>
        <tissue evidence="15">Leaves</tissue>
    </source>
</reference>
<dbReference type="GO" id="GO:0016597">
    <property type="term" value="F:amino acid binding"/>
    <property type="evidence" value="ECO:0007669"/>
    <property type="project" value="InterPro"/>
</dbReference>
<dbReference type="GeneID" id="113725286"/>
<evidence type="ECO:0000256" key="7">
    <source>
        <dbReference type="ARBA" id="ARBA00022640"/>
    </source>
</evidence>
<accession>A0A6P6VME9</accession>
<dbReference type="AlphaFoldDB" id="A0A6P6VME9"/>